<dbReference type="PROSITE" id="PS51007">
    <property type="entry name" value="CYTC"/>
    <property type="match status" value="1"/>
</dbReference>
<sequence>MRIALSLGMVLVAAPAMAASADPTTGAQIAKAECASCHAVGSDAEAKSPDPKAPRFIDVANMPSTTELSLKVFLRSSHKNMPNIILAREEIDSLASYILGLGGK</sequence>
<feature type="domain" description="Cytochrome c" evidence="6">
    <location>
        <begin position="21"/>
        <end position="102"/>
    </location>
</feature>
<evidence type="ECO:0000256" key="1">
    <source>
        <dbReference type="ARBA" id="ARBA00022617"/>
    </source>
</evidence>
<feature type="signal peptide" evidence="5">
    <location>
        <begin position="1"/>
        <end position="18"/>
    </location>
</feature>
<dbReference type="KEGG" id="mros:EHO51_13850"/>
<dbReference type="EMBL" id="CP034086">
    <property type="protein sequence ID" value="AZG77722.1"/>
    <property type="molecule type" value="Genomic_DNA"/>
</dbReference>
<dbReference type="InterPro" id="IPR036909">
    <property type="entry name" value="Cyt_c-like_dom_sf"/>
</dbReference>
<dbReference type="Proteomes" id="UP000273982">
    <property type="component" value="Chromosome"/>
</dbReference>
<keyword evidence="3 4" id="KW-0408">Iron</keyword>
<evidence type="ECO:0000256" key="5">
    <source>
        <dbReference type="SAM" id="SignalP"/>
    </source>
</evidence>
<keyword evidence="2 4" id="KW-0479">Metal-binding</keyword>
<accession>A0A3G8M939</accession>
<dbReference type="SUPFAM" id="SSF46626">
    <property type="entry name" value="Cytochrome c"/>
    <property type="match status" value="1"/>
</dbReference>
<name>A0A3G8M939_9HYPH</name>
<protein>
    <submittedName>
        <fullName evidence="7">Cytochrome c</fullName>
    </submittedName>
</protein>
<dbReference type="GO" id="GO:0020037">
    <property type="term" value="F:heme binding"/>
    <property type="evidence" value="ECO:0007669"/>
    <property type="project" value="InterPro"/>
</dbReference>
<dbReference type="Pfam" id="PF13442">
    <property type="entry name" value="Cytochrome_CBB3"/>
    <property type="match status" value="1"/>
</dbReference>
<evidence type="ECO:0000313" key="8">
    <source>
        <dbReference type="Proteomes" id="UP000273982"/>
    </source>
</evidence>
<dbReference type="RefSeq" id="WP_124739375.1">
    <property type="nucleotide sequence ID" value="NZ_CP034086.1"/>
</dbReference>
<organism evidence="7 8">
    <name type="scientific">Methylocystis rosea</name>
    <dbReference type="NCBI Taxonomy" id="173366"/>
    <lineage>
        <taxon>Bacteria</taxon>
        <taxon>Pseudomonadati</taxon>
        <taxon>Pseudomonadota</taxon>
        <taxon>Alphaproteobacteria</taxon>
        <taxon>Hyphomicrobiales</taxon>
        <taxon>Methylocystaceae</taxon>
        <taxon>Methylocystis</taxon>
    </lineage>
</organism>
<dbReference type="Gene3D" id="1.10.760.10">
    <property type="entry name" value="Cytochrome c-like domain"/>
    <property type="match status" value="1"/>
</dbReference>
<reference evidence="7 8" key="1">
    <citation type="submission" date="2018-11" db="EMBL/GenBank/DDBJ databases">
        <title>Genome squencing of methanotrophic bacteria isolated from alkaline groundwater in Korea.</title>
        <authorList>
            <person name="Nguyen L.N."/>
        </authorList>
    </citation>
    <scope>NUCLEOTIDE SEQUENCE [LARGE SCALE GENOMIC DNA]</scope>
    <source>
        <strain evidence="7 8">GW6</strain>
    </source>
</reference>
<evidence type="ECO:0000313" key="7">
    <source>
        <dbReference type="EMBL" id="AZG77722.1"/>
    </source>
</evidence>
<evidence type="ECO:0000256" key="2">
    <source>
        <dbReference type="ARBA" id="ARBA00022723"/>
    </source>
</evidence>
<keyword evidence="5" id="KW-0732">Signal</keyword>
<dbReference type="InterPro" id="IPR009056">
    <property type="entry name" value="Cyt_c-like_dom"/>
</dbReference>
<evidence type="ECO:0000259" key="6">
    <source>
        <dbReference type="PROSITE" id="PS51007"/>
    </source>
</evidence>
<feature type="chain" id="PRO_5017979957" evidence="5">
    <location>
        <begin position="19"/>
        <end position="104"/>
    </location>
</feature>
<keyword evidence="1 4" id="KW-0349">Heme</keyword>
<proteinExistence type="predicted"/>
<dbReference type="GO" id="GO:0046872">
    <property type="term" value="F:metal ion binding"/>
    <property type="evidence" value="ECO:0007669"/>
    <property type="project" value="UniProtKB-KW"/>
</dbReference>
<gene>
    <name evidence="7" type="ORF">EHO51_13850</name>
</gene>
<dbReference type="GO" id="GO:0009055">
    <property type="term" value="F:electron transfer activity"/>
    <property type="evidence" value="ECO:0007669"/>
    <property type="project" value="InterPro"/>
</dbReference>
<evidence type="ECO:0000256" key="3">
    <source>
        <dbReference type="ARBA" id="ARBA00023004"/>
    </source>
</evidence>
<dbReference type="AlphaFoldDB" id="A0A3G8M939"/>
<evidence type="ECO:0000256" key="4">
    <source>
        <dbReference type="PROSITE-ProRule" id="PRU00433"/>
    </source>
</evidence>